<dbReference type="RefSeq" id="WP_191188633.1">
    <property type="nucleotide sequence ID" value="NZ_JACWMY010000004.1"/>
</dbReference>
<dbReference type="Pfam" id="PF13439">
    <property type="entry name" value="Glyco_transf_4"/>
    <property type="match status" value="1"/>
</dbReference>
<feature type="domain" description="Glycosyltransferase subfamily 4-like N-terminal" evidence="2">
    <location>
        <begin position="18"/>
        <end position="158"/>
    </location>
</feature>
<dbReference type="InterPro" id="IPR050194">
    <property type="entry name" value="Glycosyltransferase_grp1"/>
</dbReference>
<dbReference type="InterPro" id="IPR001296">
    <property type="entry name" value="Glyco_trans_1"/>
</dbReference>
<comment type="caution">
    <text evidence="3">The sequence shown here is derived from an EMBL/GenBank/DDBJ whole genome shotgun (WGS) entry which is preliminary data.</text>
</comment>
<dbReference type="SUPFAM" id="SSF53756">
    <property type="entry name" value="UDP-Glycosyltransferase/glycogen phosphorylase"/>
    <property type="match status" value="1"/>
</dbReference>
<dbReference type="CDD" id="cd03802">
    <property type="entry name" value="GT4_AviGT4-like"/>
    <property type="match status" value="1"/>
</dbReference>
<dbReference type="Gene3D" id="3.40.50.2000">
    <property type="entry name" value="Glycogen Phosphorylase B"/>
    <property type="match status" value="2"/>
</dbReference>
<dbReference type="Pfam" id="PF00534">
    <property type="entry name" value="Glycos_transf_1"/>
    <property type="match status" value="1"/>
</dbReference>
<dbReference type="PANTHER" id="PTHR45947:SF3">
    <property type="entry name" value="SULFOQUINOVOSYL TRANSFERASE SQD2"/>
    <property type="match status" value="1"/>
</dbReference>
<protein>
    <submittedName>
        <fullName evidence="3">Glycosyltransferase family 4 protein</fullName>
    </submittedName>
</protein>
<organism evidence="3 4">
    <name type="scientific">Mucilaginibacter pankratovii</name>
    <dbReference type="NCBI Taxonomy" id="2772110"/>
    <lineage>
        <taxon>Bacteria</taxon>
        <taxon>Pseudomonadati</taxon>
        <taxon>Bacteroidota</taxon>
        <taxon>Sphingobacteriia</taxon>
        <taxon>Sphingobacteriales</taxon>
        <taxon>Sphingobacteriaceae</taxon>
        <taxon>Mucilaginibacter</taxon>
    </lineage>
</organism>
<accession>A0ABR7WRH2</accession>
<evidence type="ECO:0000259" key="1">
    <source>
        <dbReference type="Pfam" id="PF00534"/>
    </source>
</evidence>
<sequence length="341" mass="37617">MKIAIIVNPLIPVPPEKYGGIERIVYMLIQELIAKGHDVTLYANERSKPGCALVGYHESDHYGLPDMIRINALTSKIAFKKFDVIHTFGRMSNIALLMLSKLPKVVSYQLQPTLSQVKKVIKFAREGSVHFTGCSDYISNQIVPYAPVTTIYNGVDTAEYTFTPAVADDAPLVFLGRIQKEKGTDIAIQTALATGRKLVIAGNVPDETIHQAYFEEKVKPFIDGKQVTYIGPVNNSQKNELLGAAAAFLMPVTWDEPFGIVMAEALACGTPVIGFKRGSVPEVVQHGVNGFLCDTREEMAAFAKDIPKINRADCRRIAEGKFSSDTIGNQYEELYKRMVAK</sequence>
<keyword evidence="4" id="KW-1185">Reference proteome</keyword>
<feature type="domain" description="Glycosyl transferase family 1" evidence="1">
    <location>
        <begin position="169"/>
        <end position="309"/>
    </location>
</feature>
<dbReference type="PANTHER" id="PTHR45947">
    <property type="entry name" value="SULFOQUINOVOSYL TRANSFERASE SQD2"/>
    <property type="match status" value="1"/>
</dbReference>
<name>A0ABR7WRH2_9SPHI</name>
<evidence type="ECO:0000259" key="2">
    <source>
        <dbReference type="Pfam" id="PF13439"/>
    </source>
</evidence>
<gene>
    <name evidence="3" type="ORF">IDJ77_09105</name>
</gene>
<evidence type="ECO:0000313" key="4">
    <source>
        <dbReference type="Proteomes" id="UP000606600"/>
    </source>
</evidence>
<proteinExistence type="predicted"/>
<dbReference type="InterPro" id="IPR028098">
    <property type="entry name" value="Glyco_trans_4-like_N"/>
</dbReference>
<reference evidence="3 4" key="1">
    <citation type="submission" date="2020-09" db="EMBL/GenBank/DDBJ databases">
        <title>Novel species of Mucilaginibacter isolated from a glacier on the Tibetan Plateau.</title>
        <authorList>
            <person name="Liu Q."/>
            <person name="Xin Y.-H."/>
        </authorList>
    </citation>
    <scope>NUCLEOTIDE SEQUENCE [LARGE SCALE GENOMIC DNA]</scope>
    <source>
        <strain evidence="3 4">ZT4R22</strain>
    </source>
</reference>
<evidence type="ECO:0000313" key="3">
    <source>
        <dbReference type="EMBL" id="MBD1363964.1"/>
    </source>
</evidence>
<dbReference type="EMBL" id="JACWMY010000004">
    <property type="protein sequence ID" value="MBD1363964.1"/>
    <property type="molecule type" value="Genomic_DNA"/>
</dbReference>
<dbReference type="Proteomes" id="UP000606600">
    <property type="component" value="Unassembled WGS sequence"/>
</dbReference>